<evidence type="ECO:0000313" key="2">
    <source>
        <dbReference type="Proteomes" id="UP001595752"/>
    </source>
</evidence>
<dbReference type="InterPro" id="IPR014710">
    <property type="entry name" value="RmlC-like_jellyroll"/>
</dbReference>
<evidence type="ECO:0000313" key="1">
    <source>
        <dbReference type="EMBL" id="MFC3885622.1"/>
    </source>
</evidence>
<accession>A0ABV8B7W8</accession>
<proteinExistence type="predicted"/>
<gene>
    <name evidence="1" type="ORF">ACFOU2_19965</name>
</gene>
<keyword evidence="2" id="KW-1185">Reference proteome</keyword>
<organism evidence="1 2">
    <name type="scientific">Bacillus songklensis</name>
    <dbReference type="NCBI Taxonomy" id="1069116"/>
    <lineage>
        <taxon>Bacteria</taxon>
        <taxon>Bacillati</taxon>
        <taxon>Bacillota</taxon>
        <taxon>Bacilli</taxon>
        <taxon>Bacillales</taxon>
        <taxon>Bacillaceae</taxon>
        <taxon>Bacillus</taxon>
    </lineage>
</organism>
<dbReference type="Gene3D" id="2.60.120.10">
    <property type="entry name" value="Jelly Rolls"/>
    <property type="match status" value="1"/>
</dbReference>
<protein>
    <submittedName>
        <fullName evidence="1">Uncharacterized protein</fullName>
    </submittedName>
</protein>
<dbReference type="RefSeq" id="WP_377918026.1">
    <property type="nucleotide sequence ID" value="NZ_JBHRZT010000072.1"/>
</dbReference>
<dbReference type="EMBL" id="JBHRZT010000072">
    <property type="protein sequence ID" value="MFC3885622.1"/>
    <property type="molecule type" value="Genomic_DNA"/>
</dbReference>
<dbReference type="Proteomes" id="UP001595752">
    <property type="component" value="Unassembled WGS sequence"/>
</dbReference>
<reference evidence="2" key="1">
    <citation type="journal article" date="2019" name="Int. J. Syst. Evol. Microbiol.">
        <title>The Global Catalogue of Microorganisms (GCM) 10K type strain sequencing project: providing services to taxonomists for standard genome sequencing and annotation.</title>
        <authorList>
            <consortium name="The Broad Institute Genomics Platform"/>
            <consortium name="The Broad Institute Genome Sequencing Center for Infectious Disease"/>
            <person name="Wu L."/>
            <person name="Ma J."/>
        </authorList>
    </citation>
    <scope>NUCLEOTIDE SEQUENCE [LARGE SCALE GENOMIC DNA]</scope>
    <source>
        <strain evidence="2">CCUG 61889</strain>
    </source>
</reference>
<name>A0ABV8B7W8_9BACI</name>
<comment type="caution">
    <text evidence="1">The sequence shown here is derived from an EMBL/GenBank/DDBJ whole genome shotgun (WGS) entry which is preliminary data.</text>
</comment>
<sequence>MTLIKNELLKETLNMLNNAHIVLTQEEQQKLEITDLGLGNIEQEGIQIYTYVNTSRYCAKYRALYPLLKIHL</sequence>